<dbReference type="SUPFAM" id="SSF50104">
    <property type="entry name" value="Translation proteins SH3-like domain"/>
    <property type="match status" value="1"/>
</dbReference>
<dbReference type="Gene3D" id="3.30.70.940">
    <property type="entry name" value="NusG, N-terminal domain"/>
    <property type="match status" value="1"/>
</dbReference>
<dbReference type="GO" id="GO:0006368">
    <property type="term" value="P:transcription elongation by RNA polymerase II"/>
    <property type="evidence" value="ECO:0007669"/>
    <property type="project" value="TreeGrafter"/>
</dbReference>
<dbReference type="OrthoDB" id="3057097at2759"/>
<dbReference type="Proteomes" id="UP000284706">
    <property type="component" value="Unassembled WGS sequence"/>
</dbReference>
<dbReference type="GO" id="GO:0003729">
    <property type="term" value="F:mRNA binding"/>
    <property type="evidence" value="ECO:0007669"/>
    <property type="project" value="TreeGrafter"/>
</dbReference>
<dbReference type="EMBL" id="NHYE01001284">
    <property type="protein sequence ID" value="PPQ97151.1"/>
    <property type="molecule type" value="Genomic_DNA"/>
</dbReference>
<evidence type="ECO:0000313" key="4">
    <source>
        <dbReference type="Proteomes" id="UP000284706"/>
    </source>
</evidence>
<feature type="compositionally biased region" description="Polar residues" evidence="1">
    <location>
        <begin position="627"/>
        <end position="637"/>
    </location>
</feature>
<feature type="compositionally biased region" description="Polar residues" evidence="1">
    <location>
        <begin position="592"/>
        <end position="605"/>
    </location>
</feature>
<feature type="region of interest" description="Disordered" evidence="1">
    <location>
        <begin position="545"/>
        <end position="650"/>
    </location>
</feature>
<dbReference type="GO" id="GO:0006357">
    <property type="term" value="P:regulation of transcription by RNA polymerase II"/>
    <property type="evidence" value="ECO:0007669"/>
    <property type="project" value="InterPro"/>
</dbReference>
<accession>A0A409Y2H3</accession>
<dbReference type="Gene3D" id="2.30.30.30">
    <property type="match status" value="3"/>
</dbReference>
<dbReference type="InParanoid" id="A0A409Y2H3"/>
<dbReference type="SMART" id="SM00739">
    <property type="entry name" value="KOW"/>
    <property type="match status" value="3"/>
</dbReference>
<protein>
    <recommendedName>
        <fullName evidence="2">KOW domain-containing protein</fullName>
    </recommendedName>
</protein>
<dbReference type="InterPro" id="IPR036735">
    <property type="entry name" value="NGN_dom_sf"/>
</dbReference>
<feature type="domain" description="KOW" evidence="2">
    <location>
        <begin position="705"/>
        <end position="732"/>
    </location>
</feature>
<keyword evidence="4" id="KW-1185">Reference proteome</keyword>
<sequence length="765" mass="86102">MGQNPFIDDQAADDDDDGDEILGEGEDDFDENDDILESGAIHSRLSLRMEKDANNIPWDELIERAKTRSRFRKDEIDGEDDNKVLEEGDILWEIGCKVGYEDIAAYKVLQASVQGTILARSVIAHPAYPGRVFVEVNTISEARSVATAIDELNRFMIRLVPFEDMSAILHVKKGPSLRSWAWVRVCDRRKRWAKYRGDVGIVRTRDENDLDSRRFSNRKFIYLVPRLFFPSDTDQTFFPPPQRLATRHTLHQQFGKQFIDFNLDGRIDDPLTLTFQGEDYDAERGLLVVEAENIAVVAEPGLLPTRHELRLIYETVFIPRHVYLETAAALEARSLVIGTRVKVKSGDFKGLVGVVRDRNDDVEDCAVELPSQGLIESIPVRNLRAEFRYGDRLKVINGNHKGMVGWVVDIEPETNNVVVVNAEDTLNKVKKADKFDPNTPATATAVLLPGDVIFHEDDTIPTTLRPQQAIRRTCNLGPRDRNHKYIGKHVTVINKSQWKGYRGIIKNTSPDGLAWVELEATLIAHKRTQIIRLEQLEIRKADQDKIPANLEGDHRSSTPDVVMPDSGMGDQGSRTPLPEPSTEELSPAWDASSMSPRPTSRSQVDPAQDSFPQPPQMSQLSPPENLDLTTSEGQSPANSPPAEASRRPLHWLQDKTLAKSRIQLQRADKDDTILEFLKVDGNLALVREGGKQLQESIYDLVAVRPHKINDCVIVLSGANKGKLFKVKEFRDDGQCVIHQVGKKLLKGETDPLQPIGELARTFLFR</sequence>
<evidence type="ECO:0000259" key="2">
    <source>
        <dbReference type="SMART" id="SM00739"/>
    </source>
</evidence>
<comment type="caution">
    <text evidence="3">The sequence shown here is derived from an EMBL/GenBank/DDBJ whole genome shotgun (WGS) entry which is preliminary data.</text>
</comment>
<dbReference type="PANTHER" id="PTHR11125">
    <property type="entry name" value="SUPPRESSOR OF TY 5"/>
    <property type="match status" value="1"/>
</dbReference>
<feature type="compositionally biased region" description="Basic and acidic residues" evidence="1">
    <location>
        <begin position="545"/>
        <end position="557"/>
    </location>
</feature>
<dbReference type="GO" id="GO:0032044">
    <property type="term" value="C:DSIF complex"/>
    <property type="evidence" value="ECO:0007669"/>
    <property type="project" value="TreeGrafter"/>
</dbReference>
<evidence type="ECO:0000256" key="1">
    <source>
        <dbReference type="SAM" id="MobiDB-lite"/>
    </source>
</evidence>
<dbReference type="GO" id="GO:0032784">
    <property type="term" value="P:regulation of DNA-templated transcription elongation"/>
    <property type="evidence" value="ECO:0007669"/>
    <property type="project" value="InterPro"/>
</dbReference>
<organism evidence="3 4">
    <name type="scientific">Gymnopilus dilepis</name>
    <dbReference type="NCBI Taxonomy" id="231916"/>
    <lineage>
        <taxon>Eukaryota</taxon>
        <taxon>Fungi</taxon>
        <taxon>Dikarya</taxon>
        <taxon>Basidiomycota</taxon>
        <taxon>Agaricomycotina</taxon>
        <taxon>Agaricomycetes</taxon>
        <taxon>Agaricomycetidae</taxon>
        <taxon>Agaricales</taxon>
        <taxon>Agaricineae</taxon>
        <taxon>Hymenogastraceae</taxon>
        <taxon>Gymnopilus</taxon>
    </lineage>
</organism>
<proteinExistence type="predicted"/>
<evidence type="ECO:0000313" key="3">
    <source>
        <dbReference type="EMBL" id="PPQ97151.1"/>
    </source>
</evidence>
<dbReference type="STRING" id="231916.A0A409Y2H3"/>
<dbReference type="InterPro" id="IPR014722">
    <property type="entry name" value="Rib_uL2_dom2"/>
</dbReference>
<feature type="domain" description="KOW" evidence="2">
    <location>
        <begin position="334"/>
        <end position="361"/>
    </location>
</feature>
<feature type="domain" description="KOW" evidence="2">
    <location>
        <begin position="386"/>
        <end position="413"/>
    </location>
</feature>
<dbReference type="InterPro" id="IPR039659">
    <property type="entry name" value="SPT5"/>
</dbReference>
<dbReference type="InterPro" id="IPR008991">
    <property type="entry name" value="Translation_prot_SH3-like_sf"/>
</dbReference>
<gene>
    <name evidence="3" type="ORF">CVT26_000413</name>
</gene>
<name>A0A409Y2H3_9AGAR</name>
<feature type="compositionally biased region" description="Acidic residues" evidence="1">
    <location>
        <begin position="10"/>
        <end position="34"/>
    </location>
</feature>
<dbReference type="InterPro" id="IPR005824">
    <property type="entry name" value="KOW"/>
</dbReference>
<dbReference type="AlphaFoldDB" id="A0A409Y2H3"/>
<feature type="region of interest" description="Disordered" evidence="1">
    <location>
        <begin position="1"/>
        <end position="34"/>
    </location>
</feature>
<dbReference type="PANTHER" id="PTHR11125:SF7">
    <property type="entry name" value="TRANSCRIPTION ELONGATION FACTOR SPT5"/>
    <property type="match status" value="1"/>
</dbReference>
<reference evidence="3 4" key="1">
    <citation type="journal article" date="2018" name="Evol. Lett.">
        <title>Horizontal gene cluster transfer increased hallucinogenic mushroom diversity.</title>
        <authorList>
            <person name="Reynolds H.T."/>
            <person name="Vijayakumar V."/>
            <person name="Gluck-Thaler E."/>
            <person name="Korotkin H.B."/>
            <person name="Matheny P.B."/>
            <person name="Slot J.C."/>
        </authorList>
    </citation>
    <scope>NUCLEOTIDE SEQUENCE [LARGE SCALE GENOMIC DNA]</scope>
    <source>
        <strain evidence="3 4">SRW20</strain>
    </source>
</reference>